<dbReference type="GeneID" id="302270797"/>
<dbReference type="InterPro" id="IPR011978">
    <property type="entry name" value="YgfB-like"/>
</dbReference>
<accession>A0A1B8Q6Z1</accession>
<evidence type="ECO:0000313" key="4">
    <source>
        <dbReference type="Proteomes" id="UP000092607"/>
    </source>
</evidence>
<dbReference type="Proteomes" id="UP000254107">
    <property type="component" value="Unassembled WGS sequence"/>
</dbReference>
<protein>
    <submittedName>
        <fullName evidence="3">Predicted metal-binding protein related to the C-terminal domain of SecA</fullName>
    </submittedName>
    <submittedName>
        <fullName evidence="1">YgfB and YecA protein</fullName>
    </submittedName>
</protein>
<evidence type="ECO:0000313" key="6">
    <source>
        <dbReference type="Proteomes" id="UP000254107"/>
    </source>
</evidence>
<evidence type="ECO:0000313" key="3">
    <source>
        <dbReference type="EMBL" id="STZ00863.1"/>
    </source>
</evidence>
<keyword evidence="6" id="KW-1185">Reference proteome</keyword>
<organism evidence="1 4">
    <name type="scientific">Moraxella lacunata</name>
    <dbReference type="NCBI Taxonomy" id="477"/>
    <lineage>
        <taxon>Bacteria</taxon>
        <taxon>Pseudomonadati</taxon>
        <taxon>Pseudomonadota</taxon>
        <taxon>Gammaproteobacteria</taxon>
        <taxon>Moraxellales</taxon>
        <taxon>Moraxellaceae</taxon>
        <taxon>Moraxella</taxon>
    </lineage>
</organism>
<dbReference type="SUPFAM" id="SSF101327">
    <property type="entry name" value="YgfB-like"/>
    <property type="match status" value="1"/>
</dbReference>
<sequence>MTRDELITLLYSEETNPYGFDPVATHGFLTASIVGKPLPNWLSVYFDGHENDVSVDVKTALTAWRDEIYQTLKDEEPVELPFDADDDEEDFGEDSDVVAWCIGFIEAMYGDESVDWFDDADTEEDVAELTLPMVILSGMDEESEELGMMRGDIDMMVQLANSLEGNVTELFLLFHTND</sequence>
<reference evidence="3 6" key="4">
    <citation type="submission" date="2018-06" db="EMBL/GenBank/DDBJ databases">
        <authorList>
            <consortium name="Pathogen Informatics"/>
            <person name="Doyle S."/>
        </authorList>
    </citation>
    <scope>NUCLEOTIDE SEQUENCE [LARGE SCALE GENOMIC DNA]</scope>
    <source>
        <strain evidence="3 6">NCTC7911</strain>
    </source>
</reference>
<evidence type="ECO:0000313" key="2">
    <source>
        <dbReference type="EMBL" id="OPH34307.1"/>
    </source>
</evidence>
<dbReference type="InterPro" id="IPR036255">
    <property type="entry name" value="YgfB-like_sf"/>
</dbReference>
<dbReference type="RefSeq" id="WP_062501706.1">
    <property type="nucleotide sequence ID" value="NZ_JARDJM010000005.1"/>
</dbReference>
<name>A0A1B8Q6Z1_MORLA</name>
<dbReference type="NCBIfam" id="TIGR02292">
    <property type="entry name" value="ygfB_yecA"/>
    <property type="match status" value="1"/>
</dbReference>
<reference evidence="2" key="3">
    <citation type="submission" date="2017-03" db="EMBL/GenBank/DDBJ databases">
        <authorList>
            <person name="Afonso C.L."/>
            <person name="Miller P.J."/>
            <person name="Scott M.A."/>
            <person name="Spackman E."/>
            <person name="Goraichik I."/>
            <person name="Dimitrov K.M."/>
            <person name="Suarez D.L."/>
            <person name="Swayne D.E."/>
        </authorList>
    </citation>
    <scope>NUCLEOTIDE SEQUENCE</scope>
    <source>
        <strain evidence="2">CCUG 4441</strain>
    </source>
</reference>
<dbReference type="Proteomes" id="UP000092607">
    <property type="component" value="Unassembled WGS sequence"/>
</dbReference>
<dbReference type="Proteomes" id="UP000191025">
    <property type="component" value="Unassembled WGS sequence"/>
</dbReference>
<evidence type="ECO:0000313" key="5">
    <source>
        <dbReference type="Proteomes" id="UP000191025"/>
    </source>
</evidence>
<dbReference type="AlphaFoldDB" id="A0A1B8Q6Z1"/>
<proteinExistence type="predicted"/>
<gene>
    <name evidence="1" type="ORF">A9309_02140</name>
    <name evidence="2" type="ORF">B5J94_11555</name>
    <name evidence="3" type="ORF">NCTC7911_02275</name>
</gene>
<evidence type="ECO:0000313" key="1">
    <source>
        <dbReference type="EMBL" id="OBX65533.1"/>
    </source>
</evidence>
<dbReference type="EMBL" id="LZMS01000034">
    <property type="protein sequence ID" value="OBX65533.1"/>
    <property type="molecule type" value="Genomic_DNA"/>
</dbReference>
<dbReference type="EMBL" id="MXAN01000086">
    <property type="protein sequence ID" value="OPH34307.1"/>
    <property type="molecule type" value="Genomic_DNA"/>
</dbReference>
<dbReference type="OrthoDB" id="7008537at2"/>
<dbReference type="Gene3D" id="1.20.120.740">
    <property type="entry name" value="YgfB uncharacterised protein family UPF0149, PF03695"/>
    <property type="match status" value="1"/>
</dbReference>
<dbReference type="EMBL" id="UGQC01000001">
    <property type="protein sequence ID" value="STZ00863.1"/>
    <property type="molecule type" value="Genomic_DNA"/>
</dbReference>
<reference evidence="1 4" key="1">
    <citation type="submission" date="2016-06" db="EMBL/GenBank/DDBJ databases">
        <title>Draft genome of Moraxella lacunata CCUG 57757A.</title>
        <authorList>
            <person name="Salva-Serra F."/>
            <person name="Engstrom-Jakobsson H."/>
            <person name="Thorell K."/>
            <person name="Gonzales-Siles L."/>
            <person name="Karlsson R."/>
            <person name="Boulund F."/>
            <person name="Engstrand L."/>
            <person name="Kristiansson E."/>
            <person name="Moore E."/>
        </authorList>
    </citation>
    <scope>NUCLEOTIDE SEQUENCE [LARGE SCALE GENOMIC DNA]</scope>
    <source>
        <strain evidence="1 4">CCUG 57757A</strain>
    </source>
</reference>
<dbReference type="Pfam" id="PF03695">
    <property type="entry name" value="UPF0149"/>
    <property type="match status" value="1"/>
</dbReference>
<reference evidence="5" key="2">
    <citation type="submission" date="2017-03" db="EMBL/GenBank/DDBJ databases">
        <title>Draft genome sequence of Moraxella equi CCUG 4950T type strain.</title>
        <authorList>
            <person name="Salva-Serra F."/>
            <person name="Engstrom-Jakobsson H."/>
            <person name="Thorell K."/>
            <person name="Jaen-Luchoro D."/>
            <person name="Gonzales-Siles L."/>
            <person name="Karlsson R."/>
            <person name="Yazdan S."/>
            <person name="Boulund F."/>
            <person name="Johnning A."/>
            <person name="Engstrand L."/>
            <person name="Kristiansson E."/>
            <person name="Moore E."/>
        </authorList>
    </citation>
    <scope>NUCLEOTIDE SEQUENCE [LARGE SCALE GENOMIC DNA]</scope>
    <source>
        <strain evidence="5">CCUG 4441</strain>
    </source>
</reference>